<accession>A0A183EDM4</accession>
<sequence>LDDDEDVEEPPAKKLRERKSPAPDDPDTQTTKKPELTSSEALLDKLEAYIRDAIDMKVNIERKVLDALLGAINIQVQREPLSVRKLILDKQLVLPNTISFPPSQVFFLFELYCCKISNAEGLFAVTALRWWPSSTFVVAKHYATAFRAHLFGGGDEVRAVGRSTR</sequence>
<protein>
    <submittedName>
        <fullName evidence="2">DEK_C domain-containing protein</fullName>
    </submittedName>
</protein>
<reference evidence="2" key="1">
    <citation type="submission" date="2016-06" db="UniProtKB">
        <authorList>
            <consortium name="WormBaseParasite"/>
        </authorList>
    </citation>
    <scope>IDENTIFICATION</scope>
</reference>
<proteinExistence type="predicted"/>
<feature type="compositionally biased region" description="Basic and acidic residues" evidence="1">
    <location>
        <begin position="10"/>
        <end position="22"/>
    </location>
</feature>
<dbReference type="WBParaSite" id="GPUH_0001909001-mRNA-1">
    <property type="protein sequence ID" value="GPUH_0001909001-mRNA-1"/>
    <property type="gene ID" value="GPUH_0001909001"/>
</dbReference>
<organism evidence="2">
    <name type="scientific">Gongylonema pulchrum</name>
    <dbReference type="NCBI Taxonomy" id="637853"/>
    <lineage>
        <taxon>Eukaryota</taxon>
        <taxon>Metazoa</taxon>
        <taxon>Ecdysozoa</taxon>
        <taxon>Nematoda</taxon>
        <taxon>Chromadorea</taxon>
        <taxon>Rhabditida</taxon>
        <taxon>Spirurina</taxon>
        <taxon>Spiruromorpha</taxon>
        <taxon>Spiruroidea</taxon>
        <taxon>Gongylonematidae</taxon>
        <taxon>Gongylonema</taxon>
    </lineage>
</organism>
<feature type="region of interest" description="Disordered" evidence="1">
    <location>
        <begin position="1"/>
        <end position="35"/>
    </location>
</feature>
<evidence type="ECO:0000256" key="1">
    <source>
        <dbReference type="SAM" id="MobiDB-lite"/>
    </source>
</evidence>
<evidence type="ECO:0000313" key="2">
    <source>
        <dbReference type="WBParaSite" id="GPUH_0001909001-mRNA-1"/>
    </source>
</evidence>
<name>A0A183EDM4_9BILA</name>
<dbReference type="AlphaFoldDB" id="A0A183EDM4"/>